<feature type="compositionally biased region" description="Basic and acidic residues" evidence="1">
    <location>
        <begin position="292"/>
        <end position="309"/>
    </location>
</feature>
<feature type="region of interest" description="Disordered" evidence="1">
    <location>
        <begin position="404"/>
        <end position="428"/>
    </location>
</feature>
<gene>
    <name evidence="2" type="ORF">H4O11_10180</name>
</gene>
<feature type="region of interest" description="Disordered" evidence="1">
    <location>
        <begin position="250"/>
        <end position="392"/>
    </location>
</feature>
<dbReference type="RefSeq" id="WP_182339303.1">
    <property type="nucleotide sequence ID" value="NZ_JACGXS010000004.1"/>
</dbReference>
<evidence type="ECO:0000256" key="1">
    <source>
        <dbReference type="SAM" id="MobiDB-lite"/>
    </source>
</evidence>
<reference evidence="2 3" key="1">
    <citation type="submission" date="2020-08" db="EMBL/GenBank/DDBJ databases">
        <title>Stenotrophomonas tumulicola JCM 30961.</title>
        <authorList>
            <person name="Deng Y."/>
        </authorList>
    </citation>
    <scope>NUCLEOTIDE SEQUENCE [LARGE SCALE GENOMIC DNA]</scope>
    <source>
        <strain evidence="2 3">JCM 30961</strain>
    </source>
</reference>
<protein>
    <submittedName>
        <fullName evidence="2">Uncharacterized protein</fullName>
    </submittedName>
</protein>
<keyword evidence="3" id="KW-1185">Reference proteome</keyword>
<comment type="caution">
    <text evidence="2">The sequence shown here is derived from an EMBL/GenBank/DDBJ whole genome shotgun (WGS) entry which is preliminary data.</text>
</comment>
<organism evidence="2 3">
    <name type="scientific">Stenotrophomonas tumulicola</name>
    <dbReference type="NCBI Taxonomy" id="1685415"/>
    <lineage>
        <taxon>Bacteria</taxon>
        <taxon>Pseudomonadati</taxon>
        <taxon>Pseudomonadota</taxon>
        <taxon>Gammaproteobacteria</taxon>
        <taxon>Lysobacterales</taxon>
        <taxon>Lysobacteraceae</taxon>
        <taxon>Stenotrophomonas</taxon>
    </lineage>
</organism>
<evidence type="ECO:0000313" key="3">
    <source>
        <dbReference type="Proteomes" id="UP000547058"/>
    </source>
</evidence>
<evidence type="ECO:0000313" key="2">
    <source>
        <dbReference type="EMBL" id="MBA8682174.1"/>
    </source>
</evidence>
<dbReference type="EMBL" id="JACGXS010000004">
    <property type="protein sequence ID" value="MBA8682174.1"/>
    <property type="molecule type" value="Genomic_DNA"/>
</dbReference>
<proteinExistence type="predicted"/>
<dbReference type="Proteomes" id="UP000547058">
    <property type="component" value="Unassembled WGS sequence"/>
</dbReference>
<accession>A0A7W3IJ07</accession>
<feature type="compositionally biased region" description="Basic residues" evidence="1">
    <location>
        <begin position="265"/>
        <end position="274"/>
    </location>
</feature>
<feature type="region of interest" description="Disordered" evidence="1">
    <location>
        <begin position="192"/>
        <end position="213"/>
    </location>
</feature>
<dbReference type="AlphaFoldDB" id="A0A7W3IJ07"/>
<sequence length="910" mass="98397">MLPGAVTAIVNREAALPVPGPHAMGSEARAVLDGMGREAIDWGTSLGFARAVSHADRLVPGVALPYVAWQLFSSLSEASRGNITRAMQRLPFTALAPAMLLDHLGRCLGSLLPADMRHPLHYQDVVIGVALCALLHALTRQRVPATPQTTGGRLLLQLLSQLRSGLNLLDGMQGIVNRDVSRRQRVARALPAPRGCHASPAHDNAPSIPPTRNATRPITAMQVLSQAFPVTAGRLHAAAASEAAEPMAPLSSAWPLPSAEAQKARPPKPPRLRPKPPAGSFRPSKQRRKFQVRRDPARGDRPAVRRDSMDAAGPQRPSTLDVPAIRVGAPARIAAEHKESMMSPSGNPGKDRKPKLPPRTNNGRNAGGRPRDADASGGGLDGDAASGNGTGAAELPLERIPQQEGDATDRPEHGPGAGSTVAPGSDGDVQGIPSCLRFHHTSEAWRQVLKSRFEPAHLRFCVHEKAVPLFRQVLRLNSLDEDQRRWIVTTAVREHLPPAPGQQIRKYSGLGQILRHQARGPTALGSDEVYAVSTISVLPERKLRAHHVEGMRILPQNSFKLIRHAPPGSAPRMLIAYFINRPTGAETGVKAGLLEVAMGDHNFTLVDPDLGTQFSSDTLDDLVAGIEKISGCRYRPDADAIPWVNRPLRGHLPVIDGLHLFVREEALSGSIAPYERLPYNTDLNFFAPVPFQFLDGLVSGMLFRNSFTIIGGSVVFVDDLGQLGTLQFSSGGPEDRCYTLERHGGFERQFIREHGLQEGETYGMEEVAEILENYDLIGLSPEDIPPPAPKPRLDGFHVALRAVAINESVAVDTAGNGHLLPPPEMDSRALPRSTFRFDDNEVLYVDHDGKQGVLKFISNGSHGRHFMLAGDNGDHALRFARTNGIDAGSVLVQDEIIWALVGNGFVQIPK</sequence>
<name>A0A7W3IJ07_9GAMM</name>